<evidence type="ECO:0000313" key="1">
    <source>
        <dbReference type="EMBL" id="KAJ3559276.1"/>
    </source>
</evidence>
<sequence length="79" mass="9124">MYHAAALRRRAFRLPTARLLKASKYRMSSTQTVFNAITDACALESRLNTLLAIFRREKRLRPMSELHICGYLQTYTSTA</sequence>
<dbReference type="Proteomes" id="UP001148662">
    <property type="component" value="Unassembled WGS sequence"/>
</dbReference>
<name>A0ACC1TE71_9APHY</name>
<keyword evidence="2" id="KW-1185">Reference proteome</keyword>
<protein>
    <submittedName>
        <fullName evidence="1">Uncharacterized protein</fullName>
    </submittedName>
</protein>
<organism evidence="1 2">
    <name type="scientific">Phlebia brevispora</name>
    <dbReference type="NCBI Taxonomy" id="194682"/>
    <lineage>
        <taxon>Eukaryota</taxon>
        <taxon>Fungi</taxon>
        <taxon>Dikarya</taxon>
        <taxon>Basidiomycota</taxon>
        <taxon>Agaricomycotina</taxon>
        <taxon>Agaricomycetes</taxon>
        <taxon>Polyporales</taxon>
        <taxon>Meruliaceae</taxon>
        <taxon>Phlebia</taxon>
    </lineage>
</organism>
<gene>
    <name evidence="1" type="ORF">NM688_g434</name>
</gene>
<proteinExistence type="predicted"/>
<comment type="caution">
    <text evidence="1">The sequence shown here is derived from an EMBL/GenBank/DDBJ whole genome shotgun (WGS) entry which is preliminary data.</text>
</comment>
<reference evidence="1" key="1">
    <citation type="submission" date="2022-07" db="EMBL/GenBank/DDBJ databases">
        <title>Genome Sequence of Phlebia brevispora.</title>
        <authorList>
            <person name="Buettner E."/>
        </authorList>
    </citation>
    <scope>NUCLEOTIDE SEQUENCE</scope>
    <source>
        <strain evidence="1">MPL23</strain>
    </source>
</reference>
<evidence type="ECO:0000313" key="2">
    <source>
        <dbReference type="Proteomes" id="UP001148662"/>
    </source>
</evidence>
<dbReference type="EMBL" id="JANHOG010000035">
    <property type="protein sequence ID" value="KAJ3559276.1"/>
    <property type="molecule type" value="Genomic_DNA"/>
</dbReference>
<accession>A0ACC1TE71</accession>